<name>A0A317DYL2_9PROT</name>
<evidence type="ECO:0000259" key="2">
    <source>
        <dbReference type="PROSITE" id="PS50405"/>
    </source>
</evidence>
<dbReference type="SFLD" id="SFLDS00019">
    <property type="entry name" value="Glutathione_Transferase_(cytos"/>
    <property type="match status" value="1"/>
</dbReference>
<dbReference type="GO" id="GO:0016740">
    <property type="term" value="F:transferase activity"/>
    <property type="evidence" value="ECO:0007669"/>
    <property type="project" value="UniProtKB-KW"/>
</dbReference>
<dbReference type="PROSITE" id="PS50405">
    <property type="entry name" value="GST_CTER"/>
    <property type="match status" value="1"/>
</dbReference>
<dbReference type="InterPro" id="IPR036282">
    <property type="entry name" value="Glutathione-S-Trfase_C_sf"/>
</dbReference>
<dbReference type="SUPFAM" id="SSF52833">
    <property type="entry name" value="Thioredoxin-like"/>
    <property type="match status" value="1"/>
</dbReference>
<dbReference type="PANTHER" id="PTHR44051">
    <property type="entry name" value="GLUTATHIONE S-TRANSFERASE-RELATED"/>
    <property type="match status" value="1"/>
</dbReference>
<comment type="caution">
    <text evidence="3">The sequence shown here is derived from an EMBL/GenBank/DDBJ whole genome shotgun (WGS) entry which is preliminary data.</text>
</comment>
<dbReference type="PANTHER" id="PTHR44051:SF8">
    <property type="entry name" value="GLUTATHIONE S-TRANSFERASE GSTA"/>
    <property type="match status" value="1"/>
</dbReference>
<evidence type="ECO:0000259" key="1">
    <source>
        <dbReference type="PROSITE" id="PS50404"/>
    </source>
</evidence>
<dbReference type="Pfam" id="PF13410">
    <property type="entry name" value="GST_C_2"/>
    <property type="match status" value="1"/>
</dbReference>
<evidence type="ECO:0000313" key="4">
    <source>
        <dbReference type="Proteomes" id="UP000245461"/>
    </source>
</evidence>
<evidence type="ECO:0000313" key="3">
    <source>
        <dbReference type="EMBL" id="PWR19444.1"/>
    </source>
</evidence>
<dbReference type="Gene3D" id="3.40.30.10">
    <property type="entry name" value="Glutaredoxin"/>
    <property type="match status" value="1"/>
</dbReference>
<dbReference type="AlphaFoldDB" id="A0A317DYL2"/>
<sequence>MILIGQYDSPFVRRVAVSLRLLGLGYEHRPWSVFADAARVGAYNPLCRVPVLVLDDGEVLIESGAILDHLDEGAGARRLLPAAGPARRRQLQIAALATGLAEKAVALVYERALHEATSAGWIARCEGQVAAVLARLEAEVAALDAPFFFGAGPGQADIALGCALRFLREAHPLLFEAGRWPALAAFGETCEALPAFAAVVQVFVPPN</sequence>
<dbReference type="InterPro" id="IPR040079">
    <property type="entry name" value="Glutathione_S-Trfase"/>
</dbReference>
<dbReference type="RefSeq" id="WP_109907326.1">
    <property type="nucleotide sequence ID" value="NZ_QGLE01000011.1"/>
</dbReference>
<dbReference type="InterPro" id="IPR004045">
    <property type="entry name" value="Glutathione_S-Trfase_N"/>
</dbReference>
<dbReference type="EMBL" id="QGLE01000011">
    <property type="protein sequence ID" value="PWR19444.1"/>
    <property type="molecule type" value="Genomic_DNA"/>
</dbReference>
<proteinExistence type="predicted"/>
<feature type="domain" description="GST C-terminal" evidence="2">
    <location>
        <begin position="83"/>
        <end position="207"/>
    </location>
</feature>
<dbReference type="Proteomes" id="UP000245461">
    <property type="component" value="Unassembled WGS sequence"/>
</dbReference>
<feature type="domain" description="GST N-terminal" evidence="1">
    <location>
        <begin position="1"/>
        <end position="78"/>
    </location>
</feature>
<accession>A0A317DYL2</accession>
<dbReference type="PROSITE" id="PS50404">
    <property type="entry name" value="GST_NTER"/>
    <property type="match status" value="1"/>
</dbReference>
<gene>
    <name evidence="3" type="ORF">DKG74_16760</name>
</gene>
<dbReference type="Gene3D" id="1.20.1050.10">
    <property type="match status" value="1"/>
</dbReference>
<protein>
    <submittedName>
        <fullName evidence="3">Glutathione S-transferase</fullName>
    </submittedName>
</protein>
<organism evidence="3 4">
    <name type="scientific">Zavarzinia aquatilis</name>
    <dbReference type="NCBI Taxonomy" id="2211142"/>
    <lineage>
        <taxon>Bacteria</taxon>
        <taxon>Pseudomonadati</taxon>
        <taxon>Pseudomonadota</taxon>
        <taxon>Alphaproteobacteria</taxon>
        <taxon>Rhodospirillales</taxon>
        <taxon>Zavarziniaceae</taxon>
        <taxon>Zavarzinia</taxon>
    </lineage>
</organism>
<dbReference type="InterPro" id="IPR010987">
    <property type="entry name" value="Glutathione-S-Trfase_C-like"/>
</dbReference>
<dbReference type="Pfam" id="PF13417">
    <property type="entry name" value="GST_N_3"/>
    <property type="match status" value="1"/>
</dbReference>
<reference evidence="3 4" key="1">
    <citation type="submission" date="2018-05" db="EMBL/GenBank/DDBJ databases">
        <title>Zavarzinia sp. HR-AS.</title>
        <authorList>
            <person name="Lee Y."/>
            <person name="Jeon C.O."/>
        </authorList>
    </citation>
    <scope>NUCLEOTIDE SEQUENCE [LARGE SCALE GENOMIC DNA]</scope>
    <source>
        <strain evidence="3 4">HR-AS</strain>
    </source>
</reference>
<dbReference type="SUPFAM" id="SSF47616">
    <property type="entry name" value="GST C-terminal domain-like"/>
    <property type="match status" value="1"/>
</dbReference>
<dbReference type="InterPro" id="IPR036249">
    <property type="entry name" value="Thioredoxin-like_sf"/>
</dbReference>
<dbReference type="OrthoDB" id="9795329at2"/>
<keyword evidence="3" id="KW-0808">Transferase</keyword>
<keyword evidence="4" id="KW-1185">Reference proteome</keyword>